<dbReference type="EMBL" id="JH669094">
    <property type="protein sequence ID" value="KAG6464113.1"/>
    <property type="molecule type" value="Genomic_DNA"/>
</dbReference>
<reference evidence="1" key="2">
    <citation type="submission" date="2020-12" db="EMBL/GenBank/DDBJ databases">
        <authorList>
            <person name="Kanost M."/>
        </authorList>
    </citation>
    <scope>NUCLEOTIDE SEQUENCE</scope>
</reference>
<organism evidence="1 2">
    <name type="scientific">Manduca sexta</name>
    <name type="common">Tobacco hawkmoth</name>
    <name type="synonym">Tobacco hornworm</name>
    <dbReference type="NCBI Taxonomy" id="7130"/>
    <lineage>
        <taxon>Eukaryota</taxon>
        <taxon>Metazoa</taxon>
        <taxon>Ecdysozoa</taxon>
        <taxon>Arthropoda</taxon>
        <taxon>Hexapoda</taxon>
        <taxon>Insecta</taxon>
        <taxon>Pterygota</taxon>
        <taxon>Neoptera</taxon>
        <taxon>Endopterygota</taxon>
        <taxon>Lepidoptera</taxon>
        <taxon>Glossata</taxon>
        <taxon>Ditrysia</taxon>
        <taxon>Bombycoidea</taxon>
        <taxon>Sphingidae</taxon>
        <taxon>Sphinginae</taxon>
        <taxon>Sphingini</taxon>
        <taxon>Manduca</taxon>
    </lineage>
</organism>
<evidence type="ECO:0000313" key="2">
    <source>
        <dbReference type="Proteomes" id="UP000791440"/>
    </source>
</evidence>
<name>A0A921ZUA1_MANSE</name>
<dbReference type="AlphaFoldDB" id="A0A921ZUA1"/>
<comment type="caution">
    <text evidence="1">The sequence shown here is derived from an EMBL/GenBank/DDBJ whole genome shotgun (WGS) entry which is preliminary data.</text>
</comment>
<reference evidence="1" key="1">
    <citation type="journal article" date="2016" name="Insect Biochem. Mol. Biol.">
        <title>Multifaceted biological insights from a draft genome sequence of the tobacco hornworm moth, Manduca sexta.</title>
        <authorList>
            <person name="Kanost M.R."/>
            <person name="Arrese E.L."/>
            <person name="Cao X."/>
            <person name="Chen Y.R."/>
            <person name="Chellapilla S."/>
            <person name="Goldsmith M.R."/>
            <person name="Grosse-Wilde E."/>
            <person name="Heckel D.G."/>
            <person name="Herndon N."/>
            <person name="Jiang H."/>
            <person name="Papanicolaou A."/>
            <person name="Qu J."/>
            <person name="Soulages J.L."/>
            <person name="Vogel H."/>
            <person name="Walters J."/>
            <person name="Waterhouse R.M."/>
            <person name="Ahn S.J."/>
            <person name="Almeida F.C."/>
            <person name="An C."/>
            <person name="Aqrawi P."/>
            <person name="Bretschneider A."/>
            <person name="Bryant W.B."/>
            <person name="Bucks S."/>
            <person name="Chao H."/>
            <person name="Chevignon G."/>
            <person name="Christen J.M."/>
            <person name="Clarke D.F."/>
            <person name="Dittmer N.T."/>
            <person name="Ferguson L.C.F."/>
            <person name="Garavelou S."/>
            <person name="Gordon K.H.J."/>
            <person name="Gunaratna R.T."/>
            <person name="Han Y."/>
            <person name="Hauser F."/>
            <person name="He Y."/>
            <person name="Heidel-Fischer H."/>
            <person name="Hirsh A."/>
            <person name="Hu Y."/>
            <person name="Jiang H."/>
            <person name="Kalra D."/>
            <person name="Klinner C."/>
            <person name="Konig C."/>
            <person name="Kovar C."/>
            <person name="Kroll A.R."/>
            <person name="Kuwar S.S."/>
            <person name="Lee S.L."/>
            <person name="Lehman R."/>
            <person name="Li K."/>
            <person name="Li Z."/>
            <person name="Liang H."/>
            <person name="Lovelace S."/>
            <person name="Lu Z."/>
            <person name="Mansfield J.H."/>
            <person name="McCulloch K.J."/>
            <person name="Mathew T."/>
            <person name="Morton B."/>
            <person name="Muzny D.M."/>
            <person name="Neunemann D."/>
            <person name="Ongeri F."/>
            <person name="Pauchet Y."/>
            <person name="Pu L.L."/>
            <person name="Pyrousis I."/>
            <person name="Rao X.J."/>
            <person name="Redding A."/>
            <person name="Roesel C."/>
            <person name="Sanchez-Gracia A."/>
            <person name="Schaack S."/>
            <person name="Shukla A."/>
            <person name="Tetreau G."/>
            <person name="Wang Y."/>
            <person name="Xiong G.H."/>
            <person name="Traut W."/>
            <person name="Walsh T.K."/>
            <person name="Worley K.C."/>
            <person name="Wu D."/>
            <person name="Wu W."/>
            <person name="Wu Y.Q."/>
            <person name="Zhang X."/>
            <person name="Zou Z."/>
            <person name="Zucker H."/>
            <person name="Briscoe A.D."/>
            <person name="Burmester T."/>
            <person name="Clem R.J."/>
            <person name="Feyereisen R."/>
            <person name="Grimmelikhuijzen C.J.P."/>
            <person name="Hamodrakas S.J."/>
            <person name="Hansson B.S."/>
            <person name="Huguet E."/>
            <person name="Jermiin L.S."/>
            <person name="Lan Q."/>
            <person name="Lehman H.K."/>
            <person name="Lorenzen M."/>
            <person name="Merzendorfer H."/>
            <person name="Michalopoulos I."/>
            <person name="Morton D.B."/>
            <person name="Muthukrishnan S."/>
            <person name="Oakeshott J.G."/>
            <person name="Palmer W."/>
            <person name="Park Y."/>
            <person name="Passarelli A.L."/>
            <person name="Rozas J."/>
            <person name="Schwartz L.M."/>
            <person name="Smith W."/>
            <person name="Southgate A."/>
            <person name="Vilcinskas A."/>
            <person name="Vogt R."/>
            <person name="Wang P."/>
            <person name="Werren J."/>
            <person name="Yu X.Q."/>
            <person name="Zhou J.J."/>
            <person name="Brown S.J."/>
            <person name="Scherer S.E."/>
            <person name="Richards S."/>
            <person name="Blissard G.W."/>
        </authorList>
    </citation>
    <scope>NUCLEOTIDE SEQUENCE</scope>
</reference>
<accession>A0A921ZUA1</accession>
<proteinExistence type="predicted"/>
<sequence length="125" mass="14397">MNVHKISMAAPRVDGKFTFTLYVYPQMKLNVSLLSKDVLAKITIELWDYLHEKKEVLQDFSDYVIVDKPEMGLKGALKKKKKAKKKEEVKVTEVVECLDNLEVIEQDGEQFVNIGGVLYRVEYGE</sequence>
<dbReference type="Proteomes" id="UP000791440">
    <property type="component" value="Unassembled WGS sequence"/>
</dbReference>
<keyword evidence="2" id="KW-1185">Reference proteome</keyword>
<gene>
    <name evidence="1" type="ORF">O3G_MSEX014282</name>
</gene>
<protein>
    <submittedName>
        <fullName evidence="1">Uncharacterized protein</fullName>
    </submittedName>
</protein>
<evidence type="ECO:0000313" key="1">
    <source>
        <dbReference type="EMBL" id="KAG6464113.1"/>
    </source>
</evidence>